<dbReference type="Pfam" id="PF05380">
    <property type="entry name" value="Peptidase_A17"/>
    <property type="match status" value="2"/>
</dbReference>
<dbReference type="AlphaFoldDB" id="A0A1I7W6R0"/>
<feature type="region of interest" description="Disordered" evidence="1">
    <location>
        <begin position="57"/>
        <end position="78"/>
    </location>
</feature>
<dbReference type="GO" id="GO:0006259">
    <property type="term" value="P:DNA metabolic process"/>
    <property type="evidence" value="ECO:0007669"/>
    <property type="project" value="UniProtKB-ARBA"/>
</dbReference>
<dbReference type="CDD" id="cd01644">
    <property type="entry name" value="RT_pepA17"/>
    <property type="match status" value="1"/>
</dbReference>
<proteinExistence type="predicted"/>
<sequence>MKLNTTLLRKEFLQRNNRCLNCGDSNHRIQDCKSKGCRNCNKPHHTSICFRSTNQGAKETPLTHGKSGRKTTTHTCVSHDTKVKEDGSLHQKPYTHRRDERVLLLVGTNVDILLDTGSELSFIDAKLSKSLNLPILEEKSLLIHKFGSEHPERQECNVITIDIFDQDGQQHSLHLHTSDILTTTLQRAKLSSEDLQFIRRNDIDLALPKKQNEIQPQILLGCDQLWTLLSTDGTQLGYIVSGLQRETTAIAHRVNTIVSPYLDNGYRETWERFWTMDSSGINEFHGQDIQQFRETIQLREDGYYVRLPWKEHQPPLPDNRAIAMKRLDSVLKSLKNNSWTMNEYDKTFKEQLKQGILEEVDENDPIDGILHYIPHQAVITPQKDTTKLRVVFDASAHYKGCPSLNEVIHQGPLIMPELYGMLLRFRIPSYVIIADVEKAFLQVRLQEADRDATRCLWIKDISKPPKGSNIVVYRFTRVTFGINASPFLLAFHLENGKDKHTKLTEEIQHNLYVDNLLLGAETIDERTKNLFNKLNMNLREFMSNNKDFVKHIQSVDLANNQVPKVLGIPWDSGKDEILLRCLLPEKESVTKRTVSQQLASIYDPIGFLVPLLLKAKVFLQSLWATDYAWDSPLQNSHRTRWLEIHPARIIVFTDASQQAIATCAYLSTTDDSYLIMAKSKLASLKGISTIPKLEMNAITIGTRLALAVFKSLRSTIPIHEIFILSDSEIALKWIQAPLDRKCLGVLVSNRCREIRKIVMEIMNNGTHIQFGHVPTHLNPADCATRGLSAHEFDTHYWWNGPEHIRRESSEWPTTMSLFRITWEDDNIVTATTTNHISHSNNETNSLLNWSIVHMTTRVMAQVLRFIKRCMSTSTTLQGYELKQAHEVLIRDFQQVTITDGVLRQCPQLNLQKDKAGIFRCYGRLDQSHLNDEEKSPIFITPKTPFSFLIIRDKHAEYHKGTAHTMAAVREQYWIPYEVY</sequence>
<evidence type="ECO:0000313" key="3">
    <source>
        <dbReference type="Proteomes" id="UP000095283"/>
    </source>
</evidence>
<dbReference type="PANTHER" id="PTHR47331:SF1">
    <property type="entry name" value="GAG-LIKE PROTEIN"/>
    <property type="match status" value="1"/>
</dbReference>
<dbReference type="Gene3D" id="3.30.420.10">
    <property type="entry name" value="Ribonuclease H-like superfamily/Ribonuclease H"/>
    <property type="match status" value="1"/>
</dbReference>
<dbReference type="InterPro" id="IPR000477">
    <property type="entry name" value="RT_dom"/>
</dbReference>
<name>A0A1I7W6R0_HETBA</name>
<dbReference type="Gene3D" id="3.10.10.10">
    <property type="entry name" value="HIV Type 1 Reverse Transcriptase, subunit A, domain 1"/>
    <property type="match status" value="1"/>
</dbReference>
<dbReference type="GO" id="GO:0003676">
    <property type="term" value="F:nucleic acid binding"/>
    <property type="evidence" value="ECO:0007669"/>
    <property type="project" value="InterPro"/>
</dbReference>
<dbReference type="SUPFAM" id="SSF56672">
    <property type="entry name" value="DNA/RNA polymerases"/>
    <property type="match status" value="1"/>
</dbReference>
<evidence type="ECO:0000256" key="1">
    <source>
        <dbReference type="SAM" id="MobiDB-lite"/>
    </source>
</evidence>
<protein>
    <submittedName>
        <fullName evidence="4">DUF1758 domain-containing protein</fullName>
    </submittedName>
</protein>
<organism evidence="3 4">
    <name type="scientific">Heterorhabditis bacteriophora</name>
    <name type="common">Entomopathogenic nematode worm</name>
    <dbReference type="NCBI Taxonomy" id="37862"/>
    <lineage>
        <taxon>Eukaryota</taxon>
        <taxon>Metazoa</taxon>
        <taxon>Ecdysozoa</taxon>
        <taxon>Nematoda</taxon>
        <taxon>Chromadorea</taxon>
        <taxon>Rhabditida</taxon>
        <taxon>Rhabditina</taxon>
        <taxon>Rhabditomorpha</taxon>
        <taxon>Strongyloidea</taxon>
        <taxon>Heterorhabditidae</taxon>
        <taxon>Heterorhabditis</taxon>
    </lineage>
</organism>
<evidence type="ECO:0000259" key="2">
    <source>
        <dbReference type="Pfam" id="PF00078"/>
    </source>
</evidence>
<keyword evidence="3" id="KW-1185">Reference proteome</keyword>
<dbReference type="InterPro" id="IPR036397">
    <property type="entry name" value="RNaseH_sf"/>
</dbReference>
<dbReference type="InterPro" id="IPR008042">
    <property type="entry name" value="Retrotrans_Pao"/>
</dbReference>
<feature type="domain" description="Reverse transcriptase" evidence="2">
    <location>
        <begin position="429"/>
        <end position="540"/>
    </location>
</feature>
<reference evidence="4" key="1">
    <citation type="submission" date="2016-11" db="UniProtKB">
        <authorList>
            <consortium name="WormBaseParasite"/>
        </authorList>
    </citation>
    <scope>IDENTIFICATION</scope>
</reference>
<evidence type="ECO:0000313" key="4">
    <source>
        <dbReference type="WBParaSite" id="Hba_00321"/>
    </source>
</evidence>
<dbReference type="WBParaSite" id="Hba_00321">
    <property type="protein sequence ID" value="Hba_00321"/>
    <property type="gene ID" value="Hba_00321"/>
</dbReference>
<accession>A0A1I7W6R0</accession>
<dbReference type="Proteomes" id="UP000095283">
    <property type="component" value="Unplaced"/>
</dbReference>
<dbReference type="Pfam" id="PF00078">
    <property type="entry name" value="RVT_1"/>
    <property type="match status" value="1"/>
</dbReference>
<dbReference type="InterPro" id="IPR043128">
    <property type="entry name" value="Rev_trsase/Diguanyl_cyclase"/>
</dbReference>
<dbReference type="PANTHER" id="PTHR47331">
    <property type="entry name" value="PHD-TYPE DOMAIN-CONTAINING PROTEIN"/>
    <property type="match status" value="1"/>
</dbReference>
<dbReference type="InterPro" id="IPR043502">
    <property type="entry name" value="DNA/RNA_pol_sf"/>
</dbReference>
<dbReference type="Gene3D" id="3.30.70.270">
    <property type="match status" value="1"/>
</dbReference>